<evidence type="ECO:0000313" key="5">
    <source>
        <dbReference type="Proteomes" id="UP000248021"/>
    </source>
</evidence>
<feature type="domain" description="Rcc01698-like C-terminal" evidence="3">
    <location>
        <begin position="1044"/>
        <end position="1143"/>
    </location>
</feature>
<protein>
    <submittedName>
        <fullName evidence="4">Putative tail protein</fullName>
    </submittedName>
</protein>
<accession>A0A2V3U1I1</accession>
<dbReference type="OrthoDB" id="8445115at2"/>
<evidence type="ECO:0000259" key="2">
    <source>
        <dbReference type="Pfam" id="PF13550"/>
    </source>
</evidence>
<proteinExistence type="predicted"/>
<dbReference type="Pfam" id="PF23666">
    <property type="entry name" value="Rcc01698_C"/>
    <property type="match status" value="1"/>
</dbReference>
<dbReference type="RefSeq" id="WP_110376043.1">
    <property type="nucleotide sequence ID" value="NZ_JAHBRY010000001.1"/>
</dbReference>
<dbReference type="InterPro" id="IPR025195">
    <property type="entry name" value="GTA_TIM_dom"/>
</dbReference>
<dbReference type="Gene3D" id="3.20.20.80">
    <property type="entry name" value="Glycosidases"/>
    <property type="match status" value="1"/>
</dbReference>
<evidence type="ECO:0000259" key="3">
    <source>
        <dbReference type="Pfam" id="PF23666"/>
    </source>
</evidence>
<dbReference type="Pfam" id="PF13550">
    <property type="entry name" value="Phage-tail_3"/>
    <property type="match status" value="1"/>
</dbReference>
<feature type="domain" description="GTA TIM-barrel-like" evidence="1">
    <location>
        <begin position="438"/>
        <end position="734"/>
    </location>
</feature>
<sequence>MATLVLQVAGSAIGGAIGGPFGAIIGRAIGGLAGAAIDTALLSSGGGTRYVEGPRLTDVQGLTSTEGAGVPRVYGRARVGGQLIWATRLEEVAHTSEASTGSGKLGSGGSTVTTNYSYFANLAVGLCEGPIAFVRRVWADGRELDQSTFVMRVHHGHDDQDADPLIVAKEGADNAPRYRGLAYVVFERMPLEDFGNRIPQFSFEVLRPVSGLAEMVRAVDLIPGASEFIYEPAAVSQVLGPGVTRSENRHQLFRPSDVIASLDVLQALCPNLERIALVVSWFGDDLRAGHCTIAPRVERHLKSTEDLQWRAAGLDRVSAGQVSQLDGRPAYGGTPSDDAVINLIRTIKARGFEVVLYPFLMMDLSPGNDLPNPYADTPGQPAYPWRGRITCHPAPGQAGSPDGTAEAGDQVAHFFGAALPGHFTAGVDAVLYAGPDEWSLRRQILHYAHLATVAGGVDGFIIGSEFVGLTRVRRGEGLYPAVEQLITLATDVRSVVGPGTKILYAADWTEYGAHVRDGGEVRFPLDPLWASPGIDAIGIDFYPPFTDWRDGTTHRDAAEAYSIYDPDYLRRRITAGEAFDWYYASDGDRDAQIRTPITDADYGKPWIYRAKDLVGWWQNAHVERVGGVETETTAWVPRAKPIWLTEIGIPAVDKGTNGPNVFPDPKSSESAYPPYSRRVRDDLIQNRALDALIGYYGGGDAAANLVSPLYGGPMVDPAGIFVWAWDARPFPAFPDQADTWADGTNWQSGHWLTGRLEGLPLDRLVARVLDDFGLPPAAELGIDGFLDGYVVERPMSVRAILEPLAGAYGFDAVASGLAVHFRGTGRRPLLVLEPGAIVPNDSGAGLALRRAQETDLPREYRIGFTDGDREYRRSAAASRRLSAGSAGEEGSDLAIITGPAEAQRLADLALQDAWIGRETLDLGLSPRMVGVEPGDLLDVPVGSGRRIYQVQQITDGLSRSVGLRAIEPTLHDGAAPDIPRHTAPSPPVPGRPAVVILDLPVATQSPPMLQHMAVSADPWPGREVVWRSADGTSYVQHAVTPLSAAVGETLDVLAPGPLWRWDNANGLMVRLWGGAVTSIADTAALAGENSFALKGPDGLWEILTAARAEMVGDGVYRLSRFLRGLGGSEDAARRPVPAGATLVRLDRAVFGLTDSTADLGRTWHYRVGPVGRDHGDPLMRAVSATVGRLALMPFAPVHVRARRVAGGIVISFIRRSRIGGDAWEIAEIPLGEEGEAYELDIRDGEDVRRRLTTGSPAAFYPDADELADFGSVQATLALTLAQMSAAAGRGFETRVTVPIL</sequence>
<dbReference type="CDD" id="cd19607">
    <property type="entry name" value="GTA_TIM-barrel-like"/>
    <property type="match status" value="1"/>
</dbReference>
<evidence type="ECO:0000313" key="4">
    <source>
        <dbReference type="EMBL" id="PXW56265.1"/>
    </source>
</evidence>
<comment type="caution">
    <text evidence="4">The sequence shown here is derived from an EMBL/GenBank/DDBJ whole genome shotgun (WGS) entry which is preliminary data.</text>
</comment>
<reference evidence="4 5" key="1">
    <citation type="submission" date="2018-05" db="EMBL/GenBank/DDBJ databases">
        <title>Genomic Encyclopedia of Type Strains, Phase IV (KMG-IV): sequencing the most valuable type-strain genomes for metagenomic binning, comparative biology and taxonomic classification.</title>
        <authorList>
            <person name="Goeker M."/>
        </authorList>
    </citation>
    <scope>NUCLEOTIDE SEQUENCE [LARGE SCALE GENOMIC DNA]</scope>
    <source>
        <strain evidence="4 5">DSM 6462</strain>
    </source>
</reference>
<gene>
    <name evidence="4" type="ORF">C7450_10814</name>
</gene>
<dbReference type="Proteomes" id="UP000248021">
    <property type="component" value="Unassembled WGS sequence"/>
</dbReference>
<keyword evidence="5" id="KW-1185">Reference proteome</keyword>
<evidence type="ECO:0000259" key="1">
    <source>
        <dbReference type="Pfam" id="PF13547"/>
    </source>
</evidence>
<feature type="domain" description="Tip attachment protein J" evidence="2">
    <location>
        <begin position="793"/>
        <end position="955"/>
    </location>
</feature>
<dbReference type="InterPro" id="IPR056490">
    <property type="entry name" value="Rcc01698_C"/>
</dbReference>
<organism evidence="4 5">
    <name type="scientific">Chelatococcus asaccharovorans</name>
    <dbReference type="NCBI Taxonomy" id="28210"/>
    <lineage>
        <taxon>Bacteria</taxon>
        <taxon>Pseudomonadati</taxon>
        <taxon>Pseudomonadota</taxon>
        <taxon>Alphaproteobacteria</taxon>
        <taxon>Hyphomicrobiales</taxon>
        <taxon>Chelatococcaceae</taxon>
        <taxon>Chelatococcus</taxon>
    </lineage>
</organism>
<dbReference type="EMBL" id="QJJK01000008">
    <property type="protein sequence ID" value="PXW56265.1"/>
    <property type="molecule type" value="Genomic_DNA"/>
</dbReference>
<dbReference type="Pfam" id="PF13547">
    <property type="entry name" value="GTA_TIM"/>
    <property type="match status" value="1"/>
</dbReference>
<name>A0A2V3U1I1_9HYPH</name>
<dbReference type="InterPro" id="IPR032876">
    <property type="entry name" value="J_dom"/>
</dbReference>